<feature type="compositionally biased region" description="Basic and acidic residues" evidence="4">
    <location>
        <begin position="48"/>
        <end position="57"/>
    </location>
</feature>
<dbReference type="Pfam" id="PF00023">
    <property type="entry name" value="Ank"/>
    <property type="match status" value="3"/>
</dbReference>
<feature type="compositionally biased region" description="Basic and acidic residues" evidence="4">
    <location>
        <begin position="16"/>
        <end position="26"/>
    </location>
</feature>
<dbReference type="InterPro" id="IPR036770">
    <property type="entry name" value="Ankyrin_rpt-contain_sf"/>
</dbReference>
<dbReference type="SUPFAM" id="SSF48403">
    <property type="entry name" value="Ankyrin repeat"/>
    <property type="match status" value="3"/>
</dbReference>
<feature type="transmembrane region" description="Helical" evidence="5">
    <location>
        <begin position="1570"/>
        <end position="1597"/>
    </location>
</feature>
<dbReference type="Pfam" id="PF12796">
    <property type="entry name" value="Ank_2"/>
    <property type="match status" value="7"/>
</dbReference>
<feature type="transmembrane region" description="Helical" evidence="5">
    <location>
        <begin position="1525"/>
        <end position="1550"/>
    </location>
</feature>
<evidence type="ECO:0000256" key="1">
    <source>
        <dbReference type="ARBA" id="ARBA00022737"/>
    </source>
</evidence>
<feature type="transmembrane region" description="Helical" evidence="5">
    <location>
        <begin position="1674"/>
        <end position="1696"/>
    </location>
</feature>
<feature type="repeat" description="ANK" evidence="3">
    <location>
        <begin position="603"/>
        <end position="638"/>
    </location>
</feature>
<dbReference type="SMART" id="SM00248">
    <property type="entry name" value="ANK"/>
    <property type="match status" value="29"/>
</dbReference>
<feature type="repeat" description="ANK" evidence="3">
    <location>
        <begin position="1116"/>
        <end position="1148"/>
    </location>
</feature>
<comment type="caution">
    <text evidence="6">The sequence shown here is derived from an EMBL/GenBank/DDBJ whole genome shotgun (WGS) entry which is preliminary data.</text>
</comment>
<keyword evidence="7" id="KW-1185">Reference proteome</keyword>
<feature type="repeat" description="ANK" evidence="3">
    <location>
        <begin position="536"/>
        <end position="568"/>
    </location>
</feature>
<name>A0A8S1GP70_9PELO</name>
<dbReference type="Gene3D" id="1.25.40.20">
    <property type="entry name" value="Ankyrin repeat-containing domain"/>
    <property type="match status" value="7"/>
</dbReference>
<feature type="repeat" description="ANK" evidence="3">
    <location>
        <begin position="1184"/>
        <end position="1216"/>
    </location>
</feature>
<dbReference type="PANTHER" id="PTHR24198">
    <property type="entry name" value="ANKYRIN REPEAT AND PROTEIN KINASE DOMAIN-CONTAINING PROTEIN"/>
    <property type="match status" value="1"/>
</dbReference>
<gene>
    <name evidence="6" type="ORF">CAUJ_LOCUS292</name>
</gene>
<feature type="repeat" description="ANK" evidence="3">
    <location>
        <begin position="830"/>
        <end position="862"/>
    </location>
</feature>
<dbReference type="PRINTS" id="PR01415">
    <property type="entry name" value="ANKYRIN"/>
</dbReference>
<organism evidence="6 7">
    <name type="scientific">Caenorhabditis auriculariae</name>
    <dbReference type="NCBI Taxonomy" id="2777116"/>
    <lineage>
        <taxon>Eukaryota</taxon>
        <taxon>Metazoa</taxon>
        <taxon>Ecdysozoa</taxon>
        <taxon>Nematoda</taxon>
        <taxon>Chromadorea</taxon>
        <taxon>Rhabditida</taxon>
        <taxon>Rhabditina</taxon>
        <taxon>Rhabditomorpha</taxon>
        <taxon>Rhabditoidea</taxon>
        <taxon>Rhabditidae</taxon>
        <taxon>Peloderinae</taxon>
        <taxon>Caenorhabditis</taxon>
    </lineage>
</organism>
<dbReference type="InterPro" id="IPR002110">
    <property type="entry name" value="Ankyrin_rpt"/>
</dbReference>
<feature type="repeat" description="ANK" evidence="3">
    <location>
        <begin position="897"/>
        <end position="929"/>
    </location>
</feature>
<feature type="repeat" description="ANK" evidence="3">
    <location>
        <begin position="639"/>
        <end position="671"/>
    </location>
</feature>
<feature type="repeat" description="ANK" evidence="3">
    <location>
        <begin position="503"/>
        <end position="535"/>
    </location>
</feature>
<feature type="repeat" description="ANK" evidence="3">
    <location>
        <begin position="569"/>
        <end position="601"/>
    </location>
</feature>
<feature type="region of interest" description="Disordered" evidence="4">
    <location>
        <begin position="1"/>
        <end position="61"/>
    </location>
</feature>
<evidence type="ECO:0000256" key="3">
    <source>
        <dbReference type="PROSITE-ProRule" id="PRU00023"/>
    </source>
</evidence>
<dbReference type="OrthoDB" id="195446at2759"/>
<feature type="repeat" description="ANK" evidence="3">
    <location>
        <begin position="367"/>
        <end position="399"/>
    </location>
</feature>
<feature type="region of interest" description="Disordered" evidence="4">
    <location>
        <begin position="152"/>
        <end position="219"/>
    </location>
</feature>
<evidence type="ECO:0008006" key="8">
    <source>
        <dbReference type="Google" id="ProtNLM"/>
    </source>
</evidence>
<keyword evidence="5" id="KW-0472">Membrane</keyword>
<evidence type="ECO:0000256" key="4">
    <source>
        <dbReference type="SAM" id="MobiDB-lite"/>
    </source>
</evidence>
<feature type="repeat" description="ANK" evidence="3">
    <location>
        <begin position="863"/>
        <end position="885"/>
    </location>
</feature>
<evidence type="ECO:0000256" key="2">
    <source>
        <dbReference type="ARBA" id="ARBA00023043"/>
    </source>
</evidence>
<dbReference type="PROSITE" id="PS50088">
    <property type="entry name" value="ANK_REPEAT"/>
    <property type="match status" value="19"/>
</dbReference>
<evidence type="ECO:0000256" key="5">
    <source>
        <dbReference type="SAM" id="Phobius"/>
    </source>
</evidence>
<dbReference type="PANTHER" id="PTHR24198:SF165">
    <property type="entry name" value="ANKYRIN REPEAT-CONTAINING PROTEIN-RELATED"/>
    <property type="match status" value="1"/>
</dbReference>
<keyword evidence="5" id="KW-1133">Transmembrane helix</keyword>
<feature type="repeat" description="ANK" evidence="3">
    <location>
        <begin position="436"/>
        <end position="468"/>
    </location>
</feature>
<sequence>MESSRRRGGILADALRQLKEEPRSPDMEPSVSSSTMVKKSSIPRRRRSSDESTDRWNRKGILAQGLREMNATIRQLHKESEEPAVRHGILGSALEEIKHVSYQGVFRRKSPPERSKSVDESAAEERKGMIALLLTSPDPQELRSLGLTEFAPQEMTEPSGLRRRSSTVRYTGSSGKREAFFSLPPDTSGSAPRRTSGAHREPSVEEEKETVPATTSEGMSHDDLLLADPQTKILYFAKHDDWVLVEVELDRIGRSDFGLCDPHGINAFLLAVKACKPRIVEKMIKKGAHVNHLAKDQRNAAHIAAMYADNDMLDLLLSKRPDLLWKPAGIHKQLPIHVACERKSKKAFFIVKRILEEADQRMTADGEGSLPVHLALKFGNVSIVELLLSSNVEEQSSSVDGEGNSLLHLATRSGSIDAVRVAIAAGSENANAQNSIGRTPLHEVAQIGDQNMMKIMFKLHADANVHDKDDKTPVHLAAEKGDTSMVETLIDKFGGSIRARTRDGSTLLHIAASAGHSNTALAFLKRGVPLYMPNKKGALGLHSAAAAGFNDVVKMLIARGTTVDVRTKDNYTALHVAVQSGKASVVETLLGSGADIHVRGGELGRTALHIAASLDGPESRECAMMLLKSGGQPDVAQEDGETCLHIAARNGNKEIMRLLLDENADAQIRSAKGETPLHVAAQSCNYEAGAMLLKHLAGHLAPEQLKEYSNYRTNDGFTALHYAAEIQSNQLHFPGEDAKLINLLIDYGGQVEMPSINTNETAMHMAARSGNQAVLLAMVNKIGAGAVQIVQNKQSKNGWSPLLEACARGHTGVANLLLQHHARIDVFDEMGRTALHLAAFNGHLQIVHVLLQHKAFVNSKSKTGEAPLHLAAQNGHVKVVNVLVQDHGAALEAITLDNQTALHFSAKFGQLGVSQTLLALGANPNARDDKGQTPLHLAAENDFPDVVKLFLKMKNNNNRGVLTAIDHNGFTCAHIAAMKGSLAVVRELMMIDKAMVIQAKTKTMEATTLHMAAAGGHANIVKILLENGANAEDENAHGMTALHLGAKNGFVSILEAFDKTLWRRCSRKTGLNALHVAAYYGNSDFVNEMLKHVPASIRSEPPIYNHHVNKEFSTEYGFTPLHLAAQSGHDSLVRMLLNQGVQVDATSTTMNVIPLHLAAQQGHIAVVGMLLSRSTQQQHAKDWRGRTPLHLAAMNGHFEMVSLLIAQGSNINVMDQNGWTGLHFATRAGHLNVVKLFVNSSADPLAETKEGKVPLCFAAAHNHIECLQFLLKQKHDTHQLMEDRRFIFDLMVCASLFPKPFQLKVCAKANDNEPLQEFILQSPAPIDTAVKLSALYRDMSEKEKERARDLVNVATYSENMAVELLSITATEYNAALLLKAKDNRGRPLLDVLIENQQKEVVSYASVQRYLTEVWTARVDWSFGKFVAFSLLVLICPPAWFYFSLPLDSRIGRAPIIKFVCHIVSHVYFTILLITVVLNITHKMYEVTSIVPNPVEWLLLLWLSGNLVSELSTVGGGSGLGIVKVLILVLSAAAIAVHVLAFLLPAVFYTHLDNDEKLHFSRTMLYLKNQLFAFAMLFAFVEFLDFLTVHHLFGPWAIIIRDLMYDLARFLVILLLFVAGFTLHVTSIFQPAYQPADEDSAELMRLASPEQTLEMLFFSLFGMPPLHLVPDFGKVILKLLFGIYMLVTLIVLINLLIAMMSDTYQRIQAQSDKACYYFDCEI</sequence>
<dbReference type="EMBL" id="CAJGYM010000001">
    <property type="protein sequence ID" value="CAD6184373.1"/>
    <property type="molecule type" value="Genomic_DNA"/>
</dbReference>
<feature type="repeat" description="ANK" evidence="3">
    <location>
        <begin position="402"/>
        <end position="434"/>
    </location>
</feature>
<feature type="repeat" description="ANK" evidence="3">
    <location>
        <begin position="1150"/>
        <end position="1182"/>
    </location>
</feature>
<feature type="repeat" description="ANK" evidence="3">
    <location>
        <begin position="469"/>
        <end position="492"/>
    </location>
</feature>
<feature type="transmembrane region" description="Helical" evidence="5">
    <location>
        <begin position="1609"/>
        <end position="1628"/>
    </location>
</feature>
<keyword evidence="5" id="KW-0812">Transmembrane</keyword>
<feature type="transmembrane region" description="Helical" evidence="5">
    <location>
        <begin position="1456"/>
        <end position="1476"/>
    </location>
</feature>
<protein>
    <recommendedName>
        <fullName evidence="8">Ion transport domain-containing protein</fullName>
    </recommendedName>
</protein>
<proteinExistence type="predicted"/>
<feature type="transmembrane region" description="Helical" evidence="5">
    <location>
        <begin position="1496"/>
        <end position="1513"/>
    </location>
</feature>
<feature type="repeat" description="ANK" evidence="3">
    <location>
        <begin position="797"/>
        <end position="829"/>
    </location>
</feature>
<feature type="repeat" description="ANK" evidence="3">
    <location>
        <begin position="1217"/>
        <end position="1249"/>
    </location>
</feature>
<accession>A0A8S1GP70</accession>
<dbReference type="Proteomes" id="UP000835052">
    <property type="component" value="Unassembled WGS sequence"/>
</dbReference>
<keyword evidence="2 3" id="KW-0040">ANK repeat</keyword>
<feature type="compositionally biased region" description="Low complexity" evidence="4">
    <location>
        <begin position="30"/>
        <end position="40"/>
    </location>
</feature>
<feature type="repeat" description="ANK" evidence="3">
    <location>
        <begin position="1004"/>
        <end position="1036"/>
    </location>
</feature>
<evidence type="ECO:0000313" key="6">
    <source>
        <dbReference type="EMBL" id="CAD6184373.1"/>
    </source>
</evidence>
<feature type="repeat" description="ANK" evidence="3">
    <location>
        <begin position="930"/>
        <end position="952"/>
    </location>
</feature>
<evidence type="ECO:0000313" key="7">
    <source>
        <dbReference type="Proteomes" id="UP000835052"/>
    </source>
</evidence>
<feature type="transmembrane region" description="Helical" evidence="5">
    <location>
        <begin position="1425"/>
        <end position="1444"/>
    </location>
</feature>
<reference evidence="6" key="1">
    <citation type="submission" date="2020-10" db="EMBL/GenBank/DDBJ databases">
        <authorList>
            <person name="Kikuchi T."/>
        </authorList>
    </citation>
    <scope>NUCLEOTIDE SEQUENCE</scope>
    <source>
        <strain evidence="6">NKZ352</strain>
    </source>
</reference>
<keyword evidence="1" id="KW-0677">Repeat</keyword>
<dbReference type="PROSITE" id="PS50297">
    <property type="entry name" value="ANK_REP_REGION"/>
    <property type="match status" value="17"/>
</dbReference>